<dbReference type="AlphaFoldDB" id="A0A1Y2FFU0"/>
<reference evidence="4 5" key="1">
    <citation type="submission" date="2016-08" db="EMBL/GenBank/DDBJ databases">
        <title>A Parts List for Fungal Cellulosomes Revealed by Comparative Genomics.</title>
        <authorList>
            <consortium name="DOE Joint Genome Institute"/>
            <person name="Haitjema C.H."/>
            <person name="Gilmore S.P."/>
            <person name="Henske J.K."/>
            <person name="Solomon K.V."/>
            <person name="De Groot R."/>
            <person name="Kuo A."/>
            <person name="Mondo S.J."/>
            <person name="Salamov A.A."/>
            <person name="Labutti K."/>
            <person name="Zhao Z."/>
            <person name="Chiniquy J."/>
            <person name="Barry K."/>
            <person name="Brewer H.M."/>
            <person name="Purvine S.O."/>
            <person name="Wright A.T."/>
            <person name="Boxma B."/>
            <person name="Van Alen T."/>
            <person name="Hackstein J.H."/>
            <person name="Baker S.E."/>
            <person name="Grigoriev I.V."/>
            <person name="O'Malley M.A."/>
        </authorList>
    </citation>
    <scope>NUCLEOTIDE SEQUENCE [LARGE SCALE GENOMIC DNA]</scope>
    <source>
        <strain evidence="4 5">G1</strain>
    </source>
</reference>
<evidence type="ECO:0000259" key="3">
    <source>
        <dbReference type="Pfam" id="PF00176"/>
    </source>
</evidence>
<dbReference type="Proteomes" id="UP000193920">
    <property type="component" value="Unassembled WGS sequence"/>
</dbReference>
<dbReference type="STRING" id="1754190.A0A1Y2FFU0"/>
<keyword evidence="1" id="KW-0547">Nucleotide-binding</keyword>
<dbReference type="EMBL" id="MCOG01000008">
    <property type="protein sequence ID" value="ORY82789.1"/>
    <property type="molecule type" value="Genomic_DNA"/>
</dbReference>
<comment type="caution">
    <text evidence="4">The sequence shown here is derived from an EMBL/GenBank/DDBJ whole genome shotgun (WGS) entry which is preliminary data.</text>
</comment>
<dbReference type="InterPro" id="IPR027417">
    <property type="entry name" value="P-loop_NTPase"/>
</dbReference>
<protein>
    <recommendedName>
        <fullName evidence="3">SNF2 N-terminal domain-containing protein</fullName>
    </recommendedName>
</protein>
<keyword evidence="5" id="KW-1185">Reference proteome</keyword>
<evidence type="ECO:0000256" key="1">
    <source>
        <dbReference type="ARBA" id="ARBA00022741"/>
    </source>
</evidence>
<dbReference type="Gene3D" id="3.40.50.10810">
    <property type="entry name" value="Tandem AAA-ATPase domain"/>
    <property type="match status" value="2"/>
</dbReference>
<dbReference type="Pfam" id="PF00176">
    <property type="entry name" value="SNF2-rel_dom"/>
    <property type="match status" value="1"/>
</dbReference>
<dbReference type="OrthoDB" id="3552137at2759"/>
<dbReference type="GO" id="GO:0005524">
    <property type="term" value="F:ATP binding"/>
    <property type="evidence" value="ECO:0007669"/>
    <property type="project" value="InterPro"/>
</dbReference>
<keyword evidence="2" id="KW-0067">ATP-binding</keyword>
<evidence type="ECO:0000313" key="5">
    <source>
        <dbReference type="Proteomes" id="UP000193920"/>
    </source>
</evidence>
<evidence type="ECO:0000313" key="4">
    <source>
        <dbReference type="EMBL" id="ORY82789.1"/>
    </source>
</evidence>
<name>A0A1Y2FFU0_9FUNG</name>
<dbReference type="PANTHER" id="PTHR10799">
    <property type="entry name" value="SNF2/RAD54 HELICASE FAMILY"/>
    <property type="match status" value="1"/>
</dbReference>
<dbReference type="SUPFAM" id="SSF52540">
    <property type="entry name" value="P-loop containing nucleoside triphosphate hydrolases"/>
    <property type="match status" value="1"/>
</dbReference>
<dbReference type="InterPro" id="IPR038718">
    <property type="entry name" value="SNF2-like_sf"/>
</dbReference>
<organism evidence="4 5">
    <name type="scientific">Neocallimastix californiae</name>
    <dbReference type="NCBI Taxonomy" id="1754190"/>
    <lineage>
        <taxon>Eukaryota</taxon>
        <taxon>Fungi</taxon>
        <taxon>Fungi incertae sedis</taxon>
        <taxon>Chytridiomycota</taxon>
        <taxon>Chytridiomycota incertae sedis</taxon>
        <taxon>Neocallimastigomycetes</taxon>
        <taxon>Neocallimastigales</taxon>
        <taxon>Neocallimastigaceae</taxon>
        <taxon>Neocallimastix</taxon>
    </lineage>
</organism>
<accession>A0A1Y2FFU0</accession>
<sequence>MDVNNMEDEWLPQNEYESSEEEVDIDEVKKELFEKVQNIKQTLSENFNIDILKNNLRYMKDNIKLKNYQVEGVNWILNIFKNNVNGILGLGKTIQTICALAYMKHIYNNWIEEVKKFSNLTVFQFNGNKFQRNKIKEDIMNHEYEFLKHFKFECLVVDEAHRIKNKRTVLHERLKN</sequence>
<dbReference type="InterPro" id="IPR000330">
    <property type="entry name" value="SNF2_N"/>
</dbReference>
<evidence type="ECO:0000256" key="2">
    <source>
        <dbReference type="ARBA" id="ARBA00022840"/>
    </source>
</evidence>
<proteinExistence type="predicted"/>
<feature type="domain" description="SNF2 N-terminal" evidence="3">
    <location>
        <begin position="68"/>
        <end position="175"/>
    </location>
</feature>
<gene>
    <name evidence="4" type="ORF">LY90DRAFT_499753</name>
</gene>